<keyword evidence="1" id="KW-0238">DNA-binding</keyword>
<evidence type="ECO:0000313" key="4">
    <source>
        <dbReference type="Proteomes" id="UP000179454"/>
    </source>
</evidence>
<dbReference type="InterPro" id="IPR000944">
    <property type="entry name" value="Tscrpt_reg_Rrf2"/>
</dbReference>
<organism evidence="3 5">
    <name type="scientific">Agrobacterium vitis</name>
    <name type="common">Rhizobium vitis</name>
    <dbReference type="NCBI Taxonomy" id="373"/>
    <lineage>
        <taxon>Bacteria</taxon>
        <taxon>Pseudomonadati</taxon>
        <taxon>Pseudomonadota</taxon>
        <taxon>Alphaproteobacteria</taxon>
        <taxon>Hyphomicrobiales</taxon>
        <taxon>Rhizobiaceae</taxon>
        <taxon>Rhizobium/Agrobacterium group</taxon>
        <taxon>Agrobacterium</taxon>
    </lineage>
</organism>
<sequence length="184" mass="19594">MAERVTPLIVSSMRLKRQSEIAIGILTVCAKSPSTKYPAQHLAQEVGATRDHAYQVVALLVRNGFLNSDRGPGGGLRLARDAKDIKLADVLRITQPELDGNAEEPEPGTLKGQPLLDGIVAAASSFLVSLLDRFTVADLVASPDSSAIACLECSLVTSRPVRERLMLLPAPQLSPVDDTLEADA</sequence>
<proteinExistence type="predicted"/>
<protein>
    <submittedName>
        <fullName evidence="3">Rrf2 family transcriptional regulator</fullName>
    </submittedName>
</protein>
<dbReference type="GO" id="GO:0003677">
    <property type="term" value="F:DNA binding"/>
    <property type="evidence" value="ECO:0007669"/>
    <property type="project" value="UniProtKB-KW"/>
</dbReference>
<evidence type="ECO:0000313" key="3">
    <source>
        <dbReference type="EMBL" id="MUP09025.1"/>
    </source>
</evidence>
<dbReference type="Proteomes" id="UP000179536">
    <property type="component" value="Unassembled WGS sequence"/>
</dbReference>
<dbReference type="Gene3D" id="1.10.10.10">
    <property type="entry name" value="Winged helix-like DNA-binding domain superfamily/Winged helix DNA-binding domain"/>
    <property type="match status" value="1"/>
</dbReference>
<dbReference type="AlphaFoldDB" id="A0ABD6H2L1"/>
<dbReference type="EMBL" id="MBFE02000003">
    <property type="protein sequence ID" value="MUO41421.1"/>
    <property type="molecule type" value="Genomic_DNA"/>
</dbReference>
<dbReference type="PROSITE" id="PS51197">
    <property type="entry name" value="HTH_RRF2_2"/>
    <property type="match status" value="1"/>
</dbReference>
<name>A0ABD6H2L1_AGRVI</name>
<dbReference type="InterPro" id="IPR036388">
    <property type="entry name" value="WH-like_DNA-bd_sf"/>
</dbReference>
<dbReference type="Pfam" id="PF02082">
    <property type="entry name" value="Rrf2"/>
    <property type="match status" value="1"/>
</dbReference>
<reference evidence="4 5" key="1">
    <citation type="submission" date="2019-11" db="EMBL/GenBank/DDBJ databases">
        <title>Whole-genome sequencing of Allorhizobium vitis.</title>
        <authorList>
            <person name="Gan H.M."/>
            <person name="Savka M.A."/>
        </authorList>
    </citation>
    <scope>NUCLEOTIDE SEQUENCE [LARGE SCALE GENOMIC DNA]</scope>
    <source>
        <strain evidence="3 5">RF2/1</strain>
        <strain evidence="2 4">T1/7</strain>
    </source>
</reference>
<dbReference type="PANTHER" id="PTHR33221">
    <property type="entry name" value="WINGED HELIX-TURN-HELIX TRANSCRIPTIONAL REGULATOR, RRF2 FAMILY"/>
    <property type="match status" value="1"/>
</dbReference>
<gene>
    <name evidence="3" type="ORF">BBK91_003960</name>
    <name evidence="2" type="ORF">BBL17_006440</name>
</gene>
<comment type="caution">
    <text evidence="3">The sequence shown here is derived from an EMBL/GenBank/DDBJ whole genome shotgun (WGS) entry which is preliminary data.</text>
</comment>
<dbReference type="Proteomes" id="UP000179454">
    <property type="component" value="Unassembled WGS sequence"/>
</dbReference>
<evidence type="ECO:0000313" key="5">
    <source>
        <dbReference type="Proteomes" id="UP000179536"/>
    </source>
</evidence>
<keyword evidence="4" id="KW-1185">Reference proteome</keyword>
<dbReference type="SUPFAM" id="SSF46785">
    <property type="entry name" value="Winged helix' DNA-binding domain"/>
    <property type="match status" value="1"/>
</dbReference>
<accession>A0ABD6H2L1</accession>
<dbReference type="InterPro" id="IPR036390">
    <property type="entry name" value="WH_DNA-bd_sf"/>
</dbReference>
<evidence type="ECO:0000256" key="1">
    <source>
        <dbReference type="ARBA" id="ARBA00023125"/>
    </source>
</evidence>
<dbReference type="EMBL" id="MBFA02000002">
    <property type="protein sequence ID" value="MUP09025.1"/>
    <property type="molecule type" value="Genomic_DNA"/>
</dbReference>
<dbReference type="PANTHER" id="PTHR33221:SF4">
    <property type="entry name" value="HTH-TYPE TRANSCRIPTIONAL REPRESSOR NSRR"/>
    <property type="match status" value="1"/>
</dbReference>
<evidence type="ECO:0000313" key="2">
    <source>
        <dbReference type="EMBL" id="MUO41421.1"/>
    </source>
</evidence>